<evidence type="ECO:0000313" key="1">
    <source>
        <dbReference type="EMBL" id="TFK13938.1"/>
    </source>
</evidence>
<proteinExistence type="predicted"/>
<name>A0A4D9F3J7_9SAUR</name>
<evidence type="ECO:0000313" key="2">
    <source>
        <dbReference type="Proteomes" id="UP000297703"/>
    </source>
</evidence>
<reference evidence="1 2" key="2">
    <citation type="submission" date="2019-04" db="EMBL/GenBank/DDBJ databases">
        <title>The genome sequence of big-headed turtle.</title>
        <authorList>
            <person name="Gong S."/>
        </authorList>
    </citation>
    <scope>NUCLEOTIDE SEQUENCE [LARGE SCALE GENOMIC DNA]</scope>
    <source>
        <strain evidence="1">DO16091913</strain>
        <tissue evidence="1">Muscle</tissue>
    </source>
</reference>
<gene>
    <name evidence="1" type="ORF">DR999_PMT02364</name>
</gene>
<dbReference type="Proteomes" id="UP000297703">
    <property type="component" value="Unassembled WGS sequence"/>
</dbReference>
<protein>
    <submittedName>
        <fullName evidence="1">Uncharacterized protein</fullName>
    </submittedName>
</protein>
<sequence length="123" mass="14033">MGSYGSSKHISRCSDNRFILSRPKWLAEWRGTQWCAYSNMGSTEACADSWQDRLWDTQPGLCNGWKRLLSAARENQLMPATDQLTRDFAGTRLRGNKGLKETMLLTPGKLTDEPYFKPGNDKR</sequence>
<reference evidence="1 2" key="1">
    <citation type="submission" date="2019-04" db="EMBL/GenBank/DDBJ databases">
        <title>Draft genome of the big-headed turtle Platysternon megacephalum.</title>
        <authorList>
            <person name="Gong S."/>
        </authorList>
    </citation>
    <scope>NUCLEOTIDE SEQUENCE [LARGE SCALE GENOMIC DNA]</scope>
    <source>
        <strain evidence="1">DO16091913</strain>
        <tissue evidence="1">Muscle</tissue>
    </source>
</reference>
<organism evidence="1 2">
    <name type="scientific">Platysternon megacephalum</name>
    <name type="common">big-headed turtle</name>
    <dbReference type="NCBI Taxonomy" id="55544"/>
    <lineage>
        <taxon>Eukaryota</taxon>
        <taxon>Metazoa</taxon>
        <taxon>Chordata</taxon>
        <taxon>Craniata</taxon>
        <taxon>Vertebrata</taxon>
        <taxon>Euteleostomi</taxon>
        <taxon>Archelosauria</taxon>
        <taxon>Testudinata</taxon>
        <taxon>Testudines</taxon>
        <taxon>Cryptodira</taxon>
        <taxon>Durocryptodira</taxon>
        <taxon>Testudinoidea</taxon>
        <taxon>Platysternidae</taxon>
        <taxon>Platysternon</taxon>
    </lineage>
</organism>
<comment type="caution">
    <text evidence="1">The sequence shown here is derived from an EMBL/GenBank/DDBJ whole genome shotgun (WGS) entry which is preliminary data.</text>
</comment>
<keyword evidence="2" id="KW-1185">Reference proteome</keyword>
<dbReference type="EMBL" id="QXTE01000013">
    <property type="protein sequence ID" value="TFK13938.1"/>
    <property type="molecule type" value="Genomic_DNA"/>
</dbReference>
<accession>A0A4D9F3J7</accession>
<dbReference type="AlphaFoldDB" id="A0A4D9F3J7"/>